<feature type="transmembrane region" description="Helical" evidence="1">
    <location>
        <begin position="413"/>
        <end position="437"/>
    </location>
</feature>
<organism evidence="4 5">
    <name type="scientific">Caenorhabditis auriculariae</name>
    <dbReference type="NCBI Taxonomy" id="2777116"/>
    <lineage>
        <taxon>Eukaryota</taxon>
        <taxon>Metazoa</taxon>
        <taxon>Ecdysozoa</taxon>
        <taxon>Nematoda</taxon>
        <taxon>Chromadorea</taxon>
        <taxon>Rhabditida</taxon>
        <taxon>Rhabditina</taxon>
        <taxon>Rhabditomorpha</taxon>
        <taxon>Rhabditoidea</taxon>
        <taxon>Rhabditidae</taxon>
        <taxon>Peloderinae</taxon>
        <taxon>Caenorhabditis</taxon>
    </lineage>
</organism>
<keyword evidence="1" id="KW-0812">Transmembrane</keyword>
<reference evidence="4" key="1">
    <citation type="submission" date="2020-10" db="EMBL/GenBank/DDBJ databases">
        <authorList>
            <person name="Kikuchi T."/>
        </authorList>
    </citation>
    <scope>NUCLEOTIDE SEQUENCE</scope>
    <source>
        <strain evidence="4">NKZ352</strain>
    </source>
</reference>
<keyword evidence="2" id="KW-0732">Signal</keyword>
<evidence type="ECO:0000256" key="2">
    <source>
        <dbReference type="SAM" id="SignalP"/>
    </source>
</evidence>
<evidence type="ECO:0000259" key="3">
    <source>
        <dbReference type="SMART" id="SM00703"/>
    </source>
</evidence>
<dbReference type="GO" id="GO:0016747">
    <property type="term" value="F:acyltransferase activity, transferring groups other than amino-acyl groups"/>
    <property type="evidence" value="ECO:0007669"/>
    <property type="project" value="InterPro"/>
</dbReference>
<name>A0A8S1HI48_9PELO</name>
<dbReference type="AlphaFoldDB" id="A0A8S1HI48"/>
<sequence length="654" mass="74652">MLFFVLLALSGAGAVHFVPESVFELHAGLAGQEYLFDKVQQLKKYQLPSVLEEFLRSNFSSAQETLSIVCYEELRYLGYGLAGLKSAYEAGGHDFSFTADQKWKLLVPIMDSSAKIGPGIARGHLQHSGHFAQCKRVKHFSKELGRNIEGDYYRVQLDLRLRPFGLNESCGIPQIGMDLCLPVSCRRDNLTQFFRNAFQTPNSSPVCNVKHVNEDVPPVVPMTMIVAYTFLLIFVFCVTAGVIDYYQPQNLSAQKKTSISWEMFMAFSFLQSAKQIFKTEGTQKEGQINSLHCIRVISTIWVIVRSCRCHNNHYYLREYSSLVLSNAYFAVDTFFFLSGLLLSFQWFKALKKNRKAVMSPGGWVMLYLHRVLRLSPPYYATILFYSFVFTSMLHDMPKFLTPNIHIDQCRSNFYLNLLYVNNLIDPANICYVVSWYLATDLQIFLLTPLLLAPFALFGGLAGFFVAFLCLVLSTVGNFLTVMKFHFPPSEFQFGPKDPEASTKNYTLWNYYQPLIRCQVYIMGVVVGYVLQKVPRWRINPVLNAVLWVFSLASMVAVVCWLHSYTEGVFWSPVMRATYSSFSRIVWGAGLAWICTSTFYTKGVIGDFMSLPFWAPIGRLCYTAYLVHIMVVIYYFGANFADTYFISLPHMVFCG</sequence>
<dbReference type="Pfam" id="PF20146">
    <property type="entry name" value="NRF"/>
    <property type="match status" value="1"/>
</dbReference>
<feature type="chain" id="PRO_5035744624" description="Nose resistant-to-fluoxetine protein N-terminal domain-containing protein" evidence="2">
    <location>
        <begin position="18"/>
        <end position="654"/>
    </location>
</feature>
<protein>
    <recommendedName>
        <fullName evidence="3">Nose resistant-to-fluoxetine protein N-terminal domain-containing protein</fullName>
    </recommendedName>
</protein>
<dbReference type="Proteomes" id="UP000835052">
    <property type="component" value="Unassembled WGS sequence"/>
</dbReference>
<keyword evidence="1" id="KW-0472">Membrane</keyword>
<keyword evidence="1" id="KW-1133">Transmembrane helix</keyword>
<feature type="transmembrane region" description="Helical" evidence="1">
    <location>
        <begin position="327"/>
        <end position="350"/>
    </location>
</feature>
<accession>A0A8S1HI48</accession>
<feature type="signal peptide" evidence="2">
    <location>
        <begin position="1"/>
        <end position="17"/>
    </location>
</feature>
<feature type="transmembrane region" description="Helical" evidence="1">
    <location>
        <begin position="225"/>
        <end position="246"/>
    </location>
</feature>
<proteinExistence type="predicted"/>
<dbReference type="Pfam" id="PF01757">
    <property type="entry name" value="Acyl_transf_3"/>
    <property type="match status" value="1"/>
</dbReference>
<keyword evidence="5" id="KW-1185">Reference proteome</keyword>
<feature type="transmembrane region" description="Helical" evidence="1">
    <location>
        <begin position="584"/>
        <end position="604"/>
    </location>
</feature>
<feature type="domain" description="Nose resistant-to-fluoxetine protein N-terminal" evidence="3">
    <location>
        <begin position="67"/>
        <end position="209"/>
    </location>
</feature>
<feature type="transmembrane region" description="Helical" evidence="1">
    <location>
        <begin position="371"/>
        <end position="393"/>
    </location>
</feature>
<dbReference type="PANTHER" id="PTHR11161">
    <property type="entry name" value="O-ACYLTRANSFERASE"/>
    <property type="match status" value="1"/>
</dbReference>
<feature type="transmembrane region" description="Helical" evidence="1">
    <location>
        <begin position="616"/>
        <end position="636"/>
    </location>
</feature>
<evidence type="ECO:0000256" key="1">
    <source>
        <dbReference type="SAM" id="Phobius"/>
    </source>
</evidence>
<dbReference type="SMART" id="SM00703">
    <property type="entry name" value="NRF"/>
    <property type="match status" value="1"/>
</dbReference>
<dbReference type="InterPro" id="IPR002656">
    <property type="entry name" value="Acyl_transf_3_dom"/>
</dbReference>
<evidence type="ECO:0000313" key="4">
    <source>
        <dbReference type="EMBL" id="CAD6192910.1"/>
    </source>
</evidence>
<dbReference type="PANTHER" id="PTHR11161:SF55">
    <property type="entry name" value="NOSE RESISTANT-TO-FLUOXETINE PROTEIN N-TERMINAL DOMAIN-CONTAINING PROTEIN"/>
    <property type="match status" value="1"/>
</dbReference>
<evidence type="ECO:0000313" key="5">
    <source>
        <dbReference type="Proteomes" id="UP000835052"/>
    </source>
</evidence>
<gene>
    <name evidence="4" type="ORF">CAUJ_LOCUS8829</name>
</gene>
<dbReference type="OrthoDB" id="207378at2759"/>
<dbReference type="InterPro" id="IPR006621">
    <property type="entry name" value="Nose-resist-to-fluoxetine_N"/>
</dbReference>
<feature type="transmembrane region" description="Helical" evidence="1">
    <location>
        <begin position="449"/>
        <end position="473"/>
    </location>
</feature>
<dbReference type="EMBL" id="CAJGYM010000030">
    <property type="protein sequence ID" value="CAD6192910.1"/>
    <property type="molecule type" value="Genomic_DNA"/>
</dbReference>
<comment type="caution">
    <text evidence="4">The sequence shown here is derived from an EMBL/GenBank/DDBJ whole genome shotgun (WGS) entry which is preliminary data.</text>
</comment>
<dbReference type="InterPro" id="IPR052728">
    <property type="entry name" value="O2_lipid_transport_reg"/>
</dbReference>
<feature type="transmembrane region" description="Helical" evidence="1">
    <location>
        <begin position="542"/>
        <end position="564"/>
    </location>
</feature>